<dbReference type="EMBL" id="LUTY01002001">
    <property type="protein sequence ID" value="OAD20925.1"/>
    <property type="molecule type" value="Genomic_DNA"/>
</dbReference>
<evidence type="ECO:0000256" key="3">
    <source>
        <dbReference type="ARBA" id="ARBA00023125"/>
    </source>
</evidence>
<dbReference type="NCBIfam" id="NF033788">
    <property type="entry name" value="HTH_metalloreg"/>
    <property type="match status" value="1"/>
</dbReference>
<dbReference type="PANTHER" id="PTHR33154:SF18">
    <property type="entry name" value="ARSENICAL RESISTANCE OPERON REPRESSOR"/>
    <property type="match status" value="1"/>
</dbReference>
<feature type="domain" description="HTH arsR-type" evidence="5">
    <location>
        <begin position="1"/>
        <end position="91"/>
    </location>
</feature>
<dbReference type="PROSITE" id="PS50987">
    <property type="entry name" value="HTH_ARSR_2"/>
    <property type="match status" value="1"/>
</dbReference>
<evidence type="ECO:0000313" key="6">
    <source>
        <dbReference type="EMBL" id="OAD20925.1"/>
    </source>
</evidence>
<keyword evidence="3" id="KW-0238">DNA-binding</keyword>
<keyword evidence="1" id="KW-0059">Arsenical resistance</keyword>
<evidence type="ECO:0000256" key="1">
    <source>
        <dbReference type="ARBA" id="ARBA00022849"/>
    </source>
</evidence>
<keyword evidence="4" id="KW-0804">Transcription</keyword>
<evidence type="ECO:0000259" key="5">
    <source>
        <dbReference type="PROSITE" id="PS50987"/>
    </source>
</evidence>
<dbReference type="InterPro" id="IPR036388">
    <property type="entry name" value="WH-like_DNA-bd_sf"/>
</dbReference>
<evidence type="ECO:0000313" key="7">
    <source>
        <dbReference type="Proteomes" id="UP000076962"/>
    </source>
</evidence>
<dbReference type="GO" id="GO:0046685">
    <property type="term" value="P:response to arsenic-containing substance"/>
    <property type="evidence" value="ECO:0007669"/>
    <property type="project" value="UniProtKB-KW"/>
</dbReference>
<gene>
    <name evidence="6" type="ORF">THIOM_003335</name>
</gene>
<accession>A0A176RYU0</accession>
<dbReference type="SMART" id="SM00418">
    <property type="entry name" value="HTH_ARSR"/>
    <property type="match status" value="1"/>
</dbReference>
<dbReference type="AlphaFoldDB" id="A0A176RYU0"/>
<name>A0A176RYU0_9GAMM</name>
<dbReference type="InterPro" id="IPR051081">
    <property type="entry name" value="HTH_MetalResp_TranReg"/>
</dbReference>
<dbReference type="PANTHER" id="PTHR33154">
    <property type="entry name" value="TRANSCRIPTIONAL REGULATOR, ARSR FAMILY"/>
    <property type="match status" value="1"/>
</dbReference>
<keyword evidence="2" id="KW-0805">Transcription regulation</keyword>
<dbReference type="InterPro" id="IPR036390">
    <property type="entry name" value="WH_DNA-bd_sf"/>
</dbReference>
<dbReference type="Proteomes" id="UP000076962">
    <property type="component" value="Unassembled WGS sequence"/>
</dbReference>
<dbReference type="CDD" id="cd00090">
    <property type="entry name" value="HTH_ARSR"/>
    <property type="match status" value="1"/>
</dbReference>
<reference evidence="6 7" key="1">
    <citation type="submission" date="2016-05" db="EMBL/GenBank/DDBJ databases">
        <title>Single-cell genome of chain-forming Candidatus Thiomargarita nelsonii and comparison to other large sulfur-oxidizing bacteria.</title>
        <authorList>
            <person name="Winkel M."/>
            <person name="Salman V."/>
            <person name="Woyke T."/>
            <person name="Schulz-Vogt H."/>
            <person name="Richter M."/>
            <person name="Flood B."/>
            <person name="Bailey J."/>
            <person name="Amann R."/>
            <person name="Mussmann M."/>
        </authorList>
    </citation>
    <scope>NUCLEOTIDE SEQUENCE [LARGE SCALE GENOMIC DNA]</scope>
    <source>
        <strain evidence="6 7">THI036</strain>
    </source>
</reference>
<organism evidence="6 7">
    <name type="scientific">Candidatus Thiomargarita nelsonii</name>
    <dbReference type="NCBI Taxonomy" id="1003181"/>
    <lineage>
        <taxon>Bacteria</taxon>
        <taxon>Pseudomonadati</taxon>
        <taxon>Pseudomonadota</taxon>
        <taxon>Gammaproteobacteria</taxon>
        <taxon>Thiotrichales</taxon>
        <taxon>Thiotrichaceae</taxon>
        <taxon>Thiomargarita</taxon>
    </lineage>
</organism>
<dbReference type="Pfam" id="PF01022">
    <property type="entry name" value="HTH_5"/>
    <property type="match status" value="1"/>
</dbReference>
<evidence type="ECO:0000256" key="2">
    <source>
        <dbReference type="ARBA" id="ARBA00023015"/>
    </source>
</evidence>
<comment type="caution">
    <text evidence="6">The sequence shown here is derived from an EMBL/GenBank/DDBJ whole genome shotgun (WGS) entry which is preliminary data.</text>
</comment>
<keyword evidence="7" id="KW-1185">Reference proteome</keyword>
<dbReference type="InterPro" id="IPR001845">
    <property type="entry name" value="HTH_ArsR_DNA-bd_dom"/>
</dbReference>
<dbReference type="GO" id="GO:0003700">
    <property type="term" value="F:DNA-binding transcription factor activity"/>
    <property type="evidence" value="ECO:0007669"/>
    <property type="project" value="InterPro"/>
</dbReference>
<dbReference type="Gene3D" id="1.10.10.10">
    <property type="entry name" value="Winged helix-like DNA-binding domain superfamily/Winged helix DNA-binding domain"/>
    <property type="match status" value="1"/>
</dbReference>
<feature type="non-terminal residue" evidence="6">
    <location>
        <position position="1"/>
    </location>
</feature>
<sequence length="113" mass="12594">PEKFFRALADETRLRCVALIQQKGELCVCELAYALALAQPKISRHLATLKAASVLIDRRSGVWIYYNLHPDLPSWATKVLQETVAGIQSIAPFCTDKKNLAQMPNRPGISCKL</sequence>
<dbReference type="PATRIC" id="fig|1003181.4.peg.4478"/>
<dbReference type="SUPFAM" id="SSF46785">
    <property type="entry name" value="Winged helix' DNA-binding domain"/>
    <property type="match status" value="1"/>
</dbReference>
<dbReference type="GO" id="GO:0003677">
    <property type="term" value="F:DNA binding"/>
    <property type="evidence" value="ECO:0007669"/>
    <property type="project" value="UniProtKB-KW"/>
</dbReference>
<dbReference type="FunFam" id="1.10.10.10:FF:000279">
    <property type="entry name" value="Transcriptional regulator, ArsR family"/>
    <property type="match status" value="1"/>
</dbReference>
<dbReference type="InterPro" id="IPR011991">
    <property type="entry name" value="ArsR-like_HTH"/>
</dbReference>
<evidence type="ECO:0000256" key="4">
    <source>
        <dbReference type="ARBA" id="ARBA00023163"/>
    </source>
</evidence>
<proteinExistence type="predicted"/>
<protein>
    <submittedName>
        <fullName evidence="6">Regulatory protein, ArsR</fullName>
    </submittedName>
</protein>
<dbReference type="PRINTS" id="PR00778">
    <property type="entry name" value="HTHARSR"/>
</dbReference>
<dbReference type="NCBIfam" id="NF007528">
    <property type="entry name" value="PRK10141.1"/>
    <property type="match status" value="1"/>
</dbReference>